<organism evidence="2 3">
    <name type="scientific">Larinioides sclopetarius</name>
    <dbReference type="NCBI Taxonomy" id="280406"/>
    <lineage>
        <taxon>Eukaryota</taxon>
        <taxon>Metazoa</taxon>
        <taxon>Ecdysozoa</taxon>
        <taxon>Arthropoda</taxon>
        <taxon>Chelicerata</taxon>
        <taxon>Arachnida</taxon>
        <taxon>Araneae</taxon>
        <taxon>Araneomorphae</taxon>
        <taxon>Entelegynae</taxon>
        <taxon>Araneoidea</taxon>
        <taxon>Araneidae</taxon>
        <taxon>Larinioides</taxon>
    </lineage>
</organism>
<dbReference type="EMBL" id="CAXIEN010000481">
    <property type="protein sequence ID" value="CAL1298965.1"/>
    <property type="molecule type" value="Genomic_DNA"/>
</dbReference>
<keyword evidence="3" id="KW-1185">Reference proteome</keyword>
<feature type="compositionally biased region" description="Polar residues" evidence="1">
    <location>
        <begin position="263"/>
        <end position="280"/>
    </location>
</feature>
<proteinExistence type="predicted"/>
<feature type="region of interest" description="Disordered" evidence="1">
    <location>
        <begin position="262"/>
        <end position="284"/>
    </location>
</feature>
<gene>
    <name evidence="2" type="ORF">LARSCL_LOCUS21086</name>
</gene>
<name>A0AAV2BTD7_9ARAC</name>
<reference evidence="2 3" key="1">
    <citation type="submission" date="2024-04" db="EMBL/GenBank/DDBJ databases">
        <authorList>
            <person name="Rising A."/>
            <person name="Reimegard J."/>
            <person name="Sonavane S."/>
            <person name="Akerstrom W."/>
            <person name="Nylinder S."/>
            <person name="Hedman E."/>
            <person name="Kallberg Y."/>
        </authorList>
    </citation>
    <scope>NUCLEOTIDE SEQUENCE [LARGE SCALE GENOMIC DNA]</scope>
</reference>
<accession>A0AAV2BTD7</accession>
<sequence>MGDDTSVRRLVEMLSAFYTEGRAVEEDLTCSLTSEFLRNIQDVLFTKEIVVFLRWRFFFDLSCEGMLLSPEMYLRYVFYACLEDARVNLHIFERFLSAFALIFRLTLEIYYRTQMNFCKLVPDIFMVFYEKELKGPFGRRNGFHRFVEYINNPSYLESECIVRSVSYFYNYKLSLYQIPKDLLEKASKIKPDSEDLPKSFNFLRDEIDLDSSSLAKKVLEITKTEFIPLQKDVNSNASLSNLIQHKTAQIAERLEMLEKIGDSDSTSEPRPSLNCDSETNGDAPAQMVDNARCNNIIEAIIKYNHSKSSSNDNTNNRIQEEANGVLDHLKITVKSLLEVLDEYDKE</sequence>
<evidence type="ECO:0000313" key="2">
    <source>
        <dbReference type="EMBL" id="CAL1298965.1"/>
    </source>
</evidence>
<evidence type="ECO:0000256" key="1">
    <source>
        <dbReference type="SAM" id="MobiDB-lite"/>
    </source>
</evidence>
<dbReference type="AlphaFoldDB" id="A0AAV2BTD7"/>
<dbReference type="Proteomes" id="UP001497382">
    <property type="component" value="Unassembled WGS sequence"/>
</dbReference>
<protein>
    <submittedName>
        <fullName evidence="2">Uncharacterized protein</fullName>
    </submittedName>
</protein>
<comment type="caution">
    <text evidence="2">The sequence shown here is derived from an EMBL/GenBank/DDBJ whole genome shotgun (WGS) entry which is preliminary data.</text>
</comment>
<evidence type="ECO:0000313" key="3">
    <source>
        <dbReference type="Proteomes" id="UP001497382"/>
    </source>
</evidence>